<dbReference type="SUPFAM" id="SSF51735">
    <property type="entry name" value="NAD(P)-binding Rossmann-fold domains"/>
    <property type="match status" value="1"/>
</dbReference>
<proteinExistence type="predicted"/>
<dbReference type="AlphaFoldDB" id="A0A5S5CFB0"/>
<organism evidence="2 3">
    <name type="scientific">Aquimarina intermedia</name>
    <dbReference type="NCBI Taxonomy" id="350814"/>
    <lineage>
        <taxon>Bacteria</taxon>
        <taxon>Pseudomonadati</taxon>
        <taxon>Bacteroidota</taxon>
        <taxon>Flavobacteriia</taxon>
        <taxon>Flavobacteriales</taxon>
        <taxon>Flavobacteriaceae</taxon>
        <taxon>Aquimarina</taxon>
    </lineage>
</organism>
<comment type="caution">
    <text evidence="2">The sequence shown here is derived from an EMBL/GenBank/DDBJ whole genome shotgun (WGS) entry which is preliminary data.</text>
</comment>
<dbReference type="InterPro" id="IPR016040">
    <property type="entry name" value="NAD(P)-bd_dom"/>
</dbReference>
<evidence type="ECO:0000259" key="1">
    <source>
        <dbReference type="Pfam" id="PF13460"/>
    </source>
</evidence>
<feature type="domain" description="NAD(P)-binding" evidence="1">
    <location>
        <begin position="9"/>
        <end position="128"/>
    </location>
</feature>
<sequence>MSKIAIVLGATGLTGHALLQQLLEDSDYDKVKLFSRSSSNTDHPKVEEYLIDLFKLDNYADAFTGDVVFCCIGTTKSKTPNKNLYKKIDYGIPLAAAKLCVQNKISSFMVVSALGANPKSKIFYNRIKGEMQGALLKLAIDKTYVLQPSLIDTKREERRIGEYLFIQFMRIINPLLAGNLKKYRSIKPETIAKAMRWLDKNDYDKEIIESDTLQDIALKM</sequence>
<dbReference type="InterPro" id="IPR036291">
    <property type="entry name" value="NAD(P)-bd_dom_sf"/>
</dbReference>
<dbReference type="Pfam" id="PF13460">
    <property type="entry name" value="NAD_binding_10"/>
    <property type="match status" value="1"/>
</dbReference>
<accession>A0A5S5CFB0</accession>
<name>A0A5S5CFB0_9FLAO</name>
<dbReference type="RefSeq" id="WP_148781015.1">
    <property type="nucleotide sequence ID" value="NZ_VNHU01000001.1"/>
</dbReference>
<dbReference type="Gene3D" id="3.40.50.720">
    <property type="entry name" value="NAD(P)-binding Rossmann-like Domain"/>
    <property type="match status" value="1"/>
</dbReference>
<protein>
    <submittedName>
        <fullName evidence="2">Putative NAD(P)-binding protein</fullName>
    </submittedName>
</protein>
<dbReference type="PANTHER" id="PTHR14097">
    <property type="entry name" value="OXIDOREDUCTASE HTATIP2"/>
    <property type="match status" value="1"/>
</dbReference>
<evidence type="ECO:0000313" key="3">
    <source>
        <dbReference type="Proteomes" id="UP000324376"/>
    </source>
</evidence>
<dbReference type="OrthoDB" id="9798632at2"/>
<dbReference type="Proteomes" id="UP000324376">
    <property type="component" value="Unassembled WGS sequence"/>
</dbReference>
<gene>
    <name evidence="2" type="ORF">BD809_101132</name>
</gene>
<evidence type="ECO:0000313" key="2">
    <source>
        <dbReference type="EMBL" id="TYP76986.1"/>
    </source>
</evidence>
<dbReference type="PANTHER" id="PTHR14097:SF7">
    <property type="entry name" value="OXIDOREDUCTASE HTATIP2"/>
    <property type="match status" value="1"/>
</dbReference>
<keyword evidence="3" id="KW-1185">Reference proteome</keyword>
<reference evidence="2 3" key="1">
    <citation type="submission" date="2019-07" db="EMBL/GenBank/DDBJ databases">
        <title>Genomic Encyclopedia of Archaeal and Bacterial Type Strains, Phase II (KMG-II): from individual species to whole genera.</title>
        <authorList>
            <person name="Goeker M."/>
        </authorList>
    </citation>
    <scope>NUCLEOTIDE SEQUENCE [LARGE SCALE GENOMIC DNA]</scope>
    <source>
        <strain evidence="2 3">DSM 17527</strain>
    </source>
</reference>
<dbReference type="EMBL" id="VNHU01000001">
    <property type="protein sequence ID" value="TYP76986.1"/>
    <property type="molecule type" value="Genomic_DNA"/>
</dbReference>